<dbReference type="FunFam" id="3.30.70.330:FF:002045">
    <property type="match status" value="1"/>
</dbReference>
<accession>A0A5B0R5J6</accession>
<feature type="compositionally biased region" description="Low complexity" evidence="3">
    <location>
        <begin position="120"/>
        <end position="136"/>
    </location>
</feature>
<reference evidence="8 9" key="1">
    <citation type="submission" date="2019-05" db="EMBL/GenBank/DDBJ databases">
        <title>Emergence of the Ug99 lineage of the wheat stem rust pathogen through somatic hybridization.</title>
        <authorList>
            <person name="Li F."/>
            <person name="Upadhyaya N.M."/>
            <person name="Sperschneider J."/>
            <person name="Matny O."/>
            <person name="Nguyen-Phuc H."/>
            <person name="Mago R."/>
            <person name="Raley C."/>
            <person name="Miller M.E."/>
            <person name="Silverstein K.A.T."/>
            <person name="Henningsen E."/>
            <person name="Hirsch C.D."/>
            <person name="Visser B."/>
            <person name="Pretorius Z.A."/>
            <person name="Steffenson B.J."/>
            <person name="Schwessinger B."/>
            <person name="Dodds P.N."/>
            <person name="Figueroa M."/>
        </authorList>
    </citation>
    <scope>NUCLEOTIDE SEQUENCE [LARGE SCALE GENOMIC DNA]</scope>
    <source>
        <strain evidence="5">21-0</strain>
        <strain evidence="7 9">Ug99</strain>
    </source>
</reference>
<dbReference type="InterPro" id="IPR035979">
    <property type="entry name" value="RBD_domain_sf"/>
</dbReference>
<dbReference type="InterPro" id="IPR000504">
    <property type="entry name" value="RRM_dom"/>
</dbReference>
<dbReference type="PANTHER" id="PTHR48025:SF1">
    <property type="entry name" value="RRM DOMAIN-CONTAINING PROTEIN"/>
    <property type="match status" value="1"/>
</dbReference>
<feature type="domain" description="RRM" evidence="4">
    <location>
        <begin position="249"/>
        <end position="329"/>
    </location>
</feature>
<dbReference type="InterPro" id="IPR050502">
    <property type="entry name" value="Euk_RNA-bind_prot"/>
</dbReference>
<feature type="compositionally biased region" description="Basic and acidic residues" evidence="3">
    <location>
        <begin position="179"/>
        <end position="194"/>
    </location>
</feature>
<dbReference type="EMBL" id="VDEP01000240">
    <property type="protein sequence ID" value="KAA1120971.1"/>
    <property type="molecule type" value="Genomic_DNA"/>
</dbReference>
<keyword evidence="1 2" id="KW-0694">RNA-binding</keyword>
<evidence type="ECO:0000313" key="6">
    <source>
        <dbReference type="EMBL" id="KAA1114913.1"/>
    </source>
</evidence>
<evidence type="ECO:0000256" key="3">
    <source>
        <dbReference type="SAM" id="MobiDB-lite"/>
    </source>
</evidence>
<proteinExistence type="predicted"/>
<evidence type="ECO:0000256" key="2">
    <source>
        <dbReference type="PROSITE-ProRule" id="PRU00176"/>
    </source>
</evidence>
<dbReference type="Gene3D" id="3.30.70.330">
    <property type="match status" value="2"/>
</dbReference>
<dbReference type="OrthoDB" id="439808at2759"/>
<feature type="compositionally biased region" description="Basic residues" evidence="3">
    <location>
        <begin position="210"/>
        <end position="219"/>
    </location>
</feature>
<evidence type="ECO:0000313" key="8">
    <source>
        <dbReference type="Proteomes" id="UP000324748"/>
    </source>
</evidence>
<dbReference type="Proteomes" id="UP000324748">
    <property type="component" value="Unassembled WGS sequence"/>
</dbReference>
<feature type="domain" description="RRM" evidence="4">
    <location>
        <begin position="37"/>
        <end position="113"/>
    </location>
</feature>
<protein>
    <recommendedName>
        <fullName evidence="4">RRM domain-containing protein</fullName>
    </recommendedName>
</protein>
<feature type="compositionally biased region" description="Basic residues" evidence="3">
    <location>
        <begin position="168"/>
        <end position="178"/>
    </location>
</feature>
<evidence type="ECO:0000313" key="7">
    <source>
        <dbReference type="EMBL" id="KAA1120971.1"/>
    </source>
</evidence>
<evidence type="ECO:0000259" key="4">
    <source>
        <dbReference type="PROSITE" id="PS50102"/>
    </source>
</evidence>
<keyword evidence="8" id="KW-1185">Reference proteome</keyword>
<dbReference type="InterPro" id="IPR012677">
    <property type="entry name" value="Nucleotide-bd_a/b_plait_sf"/>
</dbReference>
<dbReference type="PANTHER" id="PTHR48025">
    <property type="entry name" value="OS02G0815200 PROTEIN"/>
    <property type="match status" value="1"/>
</dbReference>
<dbReference type="Proteomes" id="UP000325313">
    <property type="component" value="Unassembled WGS sequence"/>
</dbReference>
<feature type="compositionally biased region" description="Low complexity" evidence="3">
    <location>
        <begin position="346"/>
        <end position="355"/>
    </location>
</feature>
<comment type="caution">
    <text evidence="7">The sequence shown here is derived from an EMBL/GenBank/DDBJ whole genome shotgun (WGS) entry which is preliminary data.</text>
</comment>
<name>A0A5B0R5J6_PUCGR</name>
<dbReference type="EMBL" id="VSWC01000040">
    <property type="protein sequence ID" value="KAA1105959.1"/>
    <property type="molecule type" value="Genomic_DNA"/>
</dbReference>
<dbReference type="Pfam" id="PF00076">
    <property type="entry name" value="RRM_1"/>
    <property type="match status" value="2"/>
</dbReference>
<dbReference type="SUPFAM" id="SSF54928">
    <property type="entry name" value="RNA-binding domain, RBD"/>
    <property type="match status" value="2"/>
</dbReference>
<gene>
    <name evidence="5" type="ORF">PGT21_024944</name>
    <name evidence="6" type="ORF">PGT21_027135</name>
    <name evidence="7" type="ORF">PGTUg99_023555</name>
</gene>
<feature type="region of interest" description="Disordered" evidence="3">
    <location>
        <begin position="330"/>
        <end position="355"/>
    </location>
</feature>
<dbReference type="GO" id="GO:0003729">
    <property type="term" value="F:mRNA binding"/>
    <property type="evidence" value="ECO:0007669"/>
    <property type="project" value="TreeGrafter"/>
</dbReference>
<dbReference type="SMART" id="SM00360">
    <property type="entry name" value="RRM"/>
    <property type="match status" value="2"/>
</dbReference>
<organism evidence="7 9">
    <name type="scientific">Puccinia graminis f. sp. tritici</name>
    <dbReference type="NCBI Taxonomy" id="56615"/>
    <lineage>
        <taxon>Eukaryota</taxon>
        <taxon>Fungi</taxon>
        <taxon>Dikarya</taxon>
        <taxon>Basidiomycota</taxon>
        <taxon>Pucciniomycotina</taxon>
        <taxon>Pucciniomycetes</taxon>
        <taxon>Pucciniales</taxon>
        <taxon>Pucciniaceae</taxon>
        <taxon>Puccinia</taxon>
    </lineage>
</organism>
<evidence type="ECO:0000313" key="9">
    <source>
        <dbReference type="Proteomes" id="UP000325313"/>
    </source>
</evidence>
<feature type="compositionally biased region" description="Basic and acidic residues" evidence="3">
    <location>
        <begin position="330"/>
        <end position="343"/>
    </location>
</feature>
<feature type="region of interest" description="Disordered" evidence="3">
    <location>
        <begin position="110"/>
        <end position="249"/>
    </location>
</feature>
<dbReference type="PROSITE" id="PS50102">
    <property type="entry name" value="RRM"/>
    <property type="match status" value="2"/>
</dbReference>
<dbReference type="EMBL" id="VSWC01000014">
    <property type="protein sequence ID" value="KAA1114913.1"/>
    <property type="molecule type" value="Genomic_DNA"/>
</dbReference>
<dbReference type="AlphaFoldDB" id="A0A5B0R5J6"/>
<dbReference type="GO" id="GO:0005634">
    <property type="term" value="C:nucleus"/>
    <property type="evidence" value="ECO:0007669"/>
    <property type="project" value="TreeGrafter"/>
</dbReference>
<evidence type="ECO:0000256" key="1">
    <source>
        <dbReference type="ARBA" id="ARBA00022884"/>
    </source>
</evidence>
<sequence>MSTTNKDAGTNPTANGTDGVATITDALEASTIQELGKKVFIGNLSFATKDDQLREMFGKHGEISDVQIIHRGTRSLGYGFVTFTTCEEAEKAVAATDKNEIDGRAINVEIAKPAPGTPGGAVPRAAARAAKASKARQTNGDAKGTDEDQDNSADAPSARRTKSGTGRTRNRRQGRARRPAGEAKPETNGDDHGAVTDASANNEGDTSSKPRSKRTRTRRPKGESSSGEPRGERRPRRVKGTPEGPPSQTLLFVANLPFSVTDEKLKELFSGYKVASAHVVCRRYGTTVGRSKGFGFVDFEDQENQLKALEEVQAKEIDGRALSLKIAVSENKKDDESAEKIDDPSAPVVAEPAAA</sequence>
<evidence type="ECO:0000313" key="5">
    <source>
        <dbReference type="EMBL" id="KAA1105959.1"/>
    </source>
</evidence>
<dbReference type="FunFam" id="3.30.70.330:FF:001663">
    <property type="match status" value="1"/>
</dbReference>